<feature type="compositionally biased region" description="Polar residues" evidence="1">
    <location>
        <begin position="151"/>
        <end position="168"/>
    </location>
</feature>
<keyword evidence="3" id="KW-1185">Reference proteome</keyword>
<dbReference type="EMBL" id="JAGGNH010000006">
    <property type="protein sequence ID" value="KAJ0969533.1"/>
    <property type="molecule type" value="Genomic_DNA"/>
</dbReference>
<organism evidence="2 3">
    <name type="scientific">Dioscorea zingiberensis</name>
    <dbReference type="NCBI Taxonomy" id="325984"/>
    <lineage>
        <taxon>Eukaryota</taxon>
        <taxon>Viridiplantae</taxon>
        <taxon>Streptophyta</taxon>
        <taxon>Embryophyta</taxon>
        <taxon>Tracheophyta</taxon>
        <taxon>Spermatophyta</taxon>
        <taxon>Magnoliopsida</taxon>
        <taxon>Liliopsida</taxon>
        <taxon>Dioscoreales</taxon>
        <taxon>Dioscoreaceae</taxon>
        <taxon>Dioscorea</taxon>
    </lineage>
</organism>
<feature type="compositionally biased region" description="Pro residues" evidence="1">
    <location>
        <begin position="21"/>
        <end position="34"/>
    </location>
</feature>
<reference evidence="2" key="2">
    <citation type="journal article" date="2022" name="Hortic Res">
        <title>The genome of Dioscorea zingiberensis sheds light on the biosynthesis, origin and evolution of the medicinally important diosgenin saponins.</title>
        <authorList>
            <person name="Li Y."/>
            <person name="Tan C."/>
            <person name="Li Z."/>
            <person name="Guo J."/>
            <person name="Li S."/>
            <person name="Chen X."/>
            <person name="Wang C."/>
            <person name="Dai X."/>
            <person name="Yang H."/>
            <person name="Song W."/>
            <person name="Hou L."/>
            <person name="Xu J."/>
            <person name="Tong Z."/>
            <person name="Xu A."/>
            <person name="Yuan X."/>
            <person name="Wang W."/>
            <person name="Yang Q."/>
            <person name="Chen L."/>
            <person name="Sun Z."/>
            <person name="Wang K."/>
            <person name="Pan B."/>
            <person name="Chen J."/>
            <person name="Bao Y."/>
            <person name="Liu F."/>
            <person name="Qi X."/>
            <person name="Gang D.R."/>
            <person name="Wen J."/>
            <person name="Li J."/>
        </authorList>
    </citation>
    <scope>NUCLEOTIDE SEQUENCE</scope>
    <source>
        <strain evidence="2">Dzin_1.0</strain>
    </source>
</reference>
<accession>A0A9D5CB57</accession>
<reference evidence="2" key="1">
    <citation type="submission" date="2021-03" db="EMBL/GenBank/DDBJ databases">
        <authorList>
            <person name="Li Z."/>
            <person name="Yang C."/>
        </authorList>
    </citation>
    <scope>NUCLEOTIDE SEQUENCE</scope>
    <source>
        <strain evidence="2">Dzin_1.0</strain>
        <tissue evidence="2">Leaf</tissue>
    </source>
</reference>
<evidence type="ECO:0000256" key="1">
    <source>
        <dbReference type="SAM" id="MobiDB-lite"/>
    </source>
</evidence>
<dbReference type="AlphaFoldDB" id="A0A9D5CB57"/>
<protein>
    <submittedName>
        <fullName evidence="2">Uncharacterized protein</fullName>
    </submittedName>
</protein>
<comment type="caution">
    <text evidence="2">The sequence shown here is derived from an EMBL/GenBank/DDBJ whole genome shotgun (WGS) entry which is preliminary data.</text>
</comment>
<proteinExistence type="predicted"/>
<feature type="region of interest" description="Disordered" evidence="1">
    <location>
        <begin position="1"/>
        <end position="168"/>
    </location>
</feature>
<evidence type="ECO:0000313" key="2">
    <source>
        <dbReference type="EMBL" id="KAJ0969533.1"/>
    </source>
</evidence>
<name>A0A9D5CB57_9LILI</name>
<dbReference type="Proteomes" id="UP001085076">
    <property type="component" value="Miscellaneous, Linkage group lg06"/>
</dbReference>
<evidence type="ECO:0000313" key="3">
    <source>
        <dbReference type="Proteomes" id="UP001085076"/>
    </source>
</evidence>
<gene>
    <name evidence="2" type="ORF">J5N97_022410</name>
</gene>
<sequence length="168" mass="17689">MISIKKGSCPSLPRERTDPPLARPPAPRSRPPPHQCLAPAKRLSARRQPSSSPVHHARSHPVSPLPLCSPPGAALNQLQHRHDAPGHGLAQPHPSPSPLRHQPARPPPVRATTTAPNALCQPSSSSHRPVSLHTRGPARAPAVSPPPLHTGSLSTAASLCPASTSLRY</sequence>